<proteinExistence type="predicted"/>
<feature type="domain" description="Mannitol dehydrogenase C-terminal" evidence="4">
    <location>
        <begin position="285"/>
        <end position="464"/>
    </location>
</feature>
<evidence type="ECO:0000259" key="4">
    <source>
        <dbReference type="Pfam" id="PF08125"/>
    </source>
</evidence>
<dbReference type="PANTHER" id="PTHR43362">
    <property type="entry name" value="MANNITOL DEHYDROGENASE DSF1-RELATED"/>
    <property type="match status" value="1"/>
</dbReference>
<dbReference type="PRINTS" id="PR00084">
    <property type="entry name" value="MTLDHDRGNASE"/>
</dbReference>
<protein>
    <submittedName>
        <fullName evidence="5">Mannitol dehydrogenase family protein</fullName>
        <ecNumber evidence="5">1.1.1.-</ecNumber>
    </submittedName>
</protein>
<dbReference type="RefSeq" id="WP_378580123.1">
    <property type="nucleotide sequence ID" value="NZ_JBHSFQ010000048.1"/>
</dbReference>
<dbReference type="Gene3D" id="1.10.1040.10">
    <property type="entry name" value="N-(1-d-carboxylethyl)-l-norvaline Dehydrogenase, domain 2"/>
    <property type="match status" value="1"/>
</dbReference>
<accession>A0ABV9E6N0</accession>
<dbReference type="InterPro" id="IPR050988">
    <property type="entry name" value="Mannitol_DH/Oxidoreductase"/>
</dbReference>
<dbReference type="PANTHER" id="PTHR43362:SF1">
    <property type="entry name" value="MANNITOL DEHYDROGENASE 2-RELATED"/>
    <property type="match status" value="1"/>
</dbReference>
<comment type="catalytic activity">
    <reaction evidence="2">
        <text>D-mannitol 1-phosphate + NAD(+) = beta-D-fructose 6-phosphate + NADH + H(+)</text>
        <dbReference type="Rhea" id="RHEA:19661"/>
        <dbReference type="ChEBI" id="CHEBI:15378"/>
        <dbReference type="ChEBI" id="CHEBI:57540"/>
        <dbReference type="ChEBI" id="CHEBI:57634"/>
        <dbReference type="ChEBI" id="CHEBI:57945"/>
        <dbReference type="ChEBI" id="CHEBI:61381"/>
        <dbReference type="EC" id="1.1.1.17"/>
    </reaction>
</comment>
<keyword evidence="6" id="KW-1185">Reference proteome</keyword>
<feature type="domain" description="Mannitol dehydrogenase N-terminal" evidence="3">
    <location>
        <begin position="26"/>
        <end position="276"/>
    </location>
</feature>
<name>A0ABV9E6N0_9ACTN</name>
<gene>
    <name evidence="5" type="ORF">ACFO4E_28430</name>
</gene>
<evidence type="ECO:0000256" key="1">
    <source>
        <dbReference type="ARBA" id="ARBA00023002"/>
    </source>
</evidence>
<keyword evidence="1 5" id="KW-0560">Oxidoreductase</keyword>
<dbReference type="SUPFAM" id="SSF48179">
    <property type="entry name" value="6-phosphogluconate dehydrogenase C-terminal domain-like"/>
    <property type="match status" value="1"/>
</dbReference>
<dbReference type="InterPro" id="IPR000669">
    <property type="entry name" value="Mannitol_DH"/>
</dbReference>
<dbReference type="InterPro" id="IPR013328">
    <property type="entry name" value="6PGD_dom2"/>
</dbReference>
<dbReference type="EC" id="1.1.1.-" evidence="5"/>
<evidence type="ECO:0000256" key="2">
    <source>
        <dbReference type="ARBA" id="ARBA00048615"/>
    </source>
</evidence>
<dbReference type="InterPro" id="IPR008927">
    <property type="entry name" value="6-PGluconate_DH-like_C_sf"/>
</dbReference>
<dbReference type="Pfam" id="PF01232">
    <property type="entry name" value="Mannitol_dh"/>
    <property type="match status" value="1"/>
</dbReference>
<dbReference type="InterPro" id="IPR013131">
    <property type="entry name" value="Mannitol_DH_N"/>
</dbReference>
<comment type="caution">
    <text evidence="5">The sequence shown here is derived from an EMBL/GenBank/DDBJ whole genome shotgun (WGS) entry which is preliminary data.</text>
</comment>
<dbReference type="GO" id="GO:0016491">
    <property type="term" value="F:oxidoreductase activity"/>
    <property type="evidence" value="ECO:0007669"/>
    <property type="project" value="UniProtKB-KW"/>
</dbReference>
<dbReference type="EMBL" id="JBHSFQ010000048">
    <property type="protein sequence ID" value="MFC4565804.1"/>
    <property type="molecule type" value="Genomic_DNA"/>
</dbReference>
<dbReference type="Proteomes" id="UP001595923">
    <property type="component" value="Unassembled WGS sequence"/>
</dbReference>
<dbReference type="SUPFAM" id="SSF51735">
    <property type="entry name" value="NAD(P)-binding Rossmann-fold domains"/>
    <property type="match status" value="1"/>
</dbReference>
<evidence type="ECO:0000313" key="6">
    <source>
        <dbReference type="Proteomes" id="UP001595923"/>
    </source>
</evidence>
<dbReference type="InterPro" id="IPR036291">
    <property type="entry name" value="NAD(P)-bd_dom_sf"/>
</dbReference>
<organism evidence="5 6">
    <name type="scientific">Nocardiopsis mangrovi</name>
    <dbReference type="NCBI Taxonomy" id="1179818"/>
    <lineage>
        <taxon>Bacteria</taxon>
        <taxon>Bacillati</taxon>
        <taxon>Actinomycetota</taxon>
        <taxon>Actinomycetes</taxon>
        <taxon>Streptosporangiales</taxon>
        <taxon>Nocardiopsidaceae</taxon>
        <taxon>Nocardiopsis</taxon>
    </lineage>
</organism>
<evidence type="ECO:0000259" key="3">
    <source>
        <dbReference type="Pfam" id="PF01232"/>
    </source>
</evidence>
<dbReference type="Pfam" id="PF08125">
    <property type="entry name" value="Mannitol_dh_C"/>
    <property type="match status" value="1"/>
</dbReference>
<dbReference type="Gene3D" id="3.40.50.720">
    <property type="entry name" value="NAD(P)-binding Rossmann-like Domain"/>
    <property type="match status" value="1"/>
</dbReference>
<sequence length="486" mass="50141">MTRLSLAALRRAGRSPALDRGALRTGVVHLGIGAFFRAHGALLTEDAMLAEGSGDWGISAVTGRSPRVRDQLAPQDGLFTVTERGAGGRPTRLVSSVREVIAGPRDPAGVLARIADPATRIVTLTITEKGYRIAPRTGGLDLADPAVAADLAGAAPTTPIGQLARGLQARLRGDGGPLTVVSCDNLPENGALTARLVAEFAEALPGSEGAELRSWTAARTAFPSTMVDRMVPATTAADLDRVEQDLGLRDEGAVIAEPFFQWVIEDAFAAARPDWAAAGARFTADVRPWEAAKLRILNAAHSLVAYLGLIGGYATIAESVADERVAAAARGLVHSEVLPAITLPGGLDGPAYGDSVLERFANPALGHTTAKVAGDGSQKIGPRLLSTAGASLAAGREPRWSALAVAAWMRHVADAGTELDDPLAGPLRALLAEPGGGGRGTVPALLRSDVFPEELAAAPAFAALVGHWYGVLERAGLDGLTAEETA</sequence>
<evidence type="ECO:0000313" key="5">
    <source>
        <dbReference type="EMBL" id="MFC4565804.1"/>
    </source>
</evidence>
<reference evidence="6" key="1">
    <citation type="journal article" date="2019" name="Int. J. Syst. Evol. Microbiol.">
        <title>The Global Catalogue of Microorganisms (GCM) 10K type strain sequencing project: providing services to taxonomists for standard genome sequencing and annotation.</title>
        <authorList>
            <consortium name="The Broad Institute Genomics Platform"/>
            <consortium name="The Broad Institute Genome Sequencing Center for Infectious Disease"/>
            <person name="Wu L."/>
            <person name="Ma J."/>
        </authorList>
    </citation>
    <scope>NUCLEOTIDE SEQUENCE [LARGE SCALE GENOMIC DNA]</scope>
    <source>
        <strain evidence="6">XZYJ18</strain>
    </source>
</reference>
<dbReference type="InterPro" id="IPR013118">
    <property type="entry name" value="Mannitol_DH_C"/>
</dbReference>